<keyword evidence="2" id="KW-1185">Reference proteome</keyword>
<proteinExistence type="predicted"/>
<dbReference type="Pfam" id="PF00805">
    <property type="entry name" value="Pentapeptide"/>
    <property type="match status" value="1"/>
</dbReference>
<dbReference type="InterPro" id="IPR001646">
    <property type="entry name" value="5peptide_repeat"/>
</dbReference>
<dbReference type="RefSeq" id="WP_185137839.1">
    <property type="nucleotide sequence ID" value="NZ_BORM01000021.1"/>
</dbReference>
<comment type="caution">
    <text evidence="1">The sequence shown here is derived from an EMBL/GenBank/DDBJ whole genome shotgun (WGS) entry which is preliminary data.</text>
</comment>
<dbReference type="PANTHER" id="PTHR14136">
    <property type="entry name" value="BTB_POZ DOMAIN-CONTAINING PROTEIN KCTD9"/>
    <property type="match status" value="1"/>
</dbReference>
<dbReference type="EMBL" id="JACJVR010000079">
    <property type="protein sequence ID" value="MBB6693870.1"/>
    <property type="molecule type" value="Genomic_DNA"/>
</dbReference>
<dbReference type="PANTHER" id="PTHR14136:SF17">
    <property type="entry name" value="BTB_POZ DOMAIN-CONTAINING PROTEIN KCTD9"/>
    <property type="match status" value="1"/>
</dbReference>
<accession>A0A841U7B4</accession>
<dbReference type="Proteomes" id="UP000553776">
    <property type="component" value="Unassembled WGS sequence"/>
</dbReference>
<name>A0A841U7B4_9BACL</name>
<dbReference type="AlphaFoldDB" id="A0A841U7B4"/>
<protein>
    <submittedName>
        <fullName evidence="1">Pentapeptide repeat-containing protein</fullName>
    </submittedName>
</protein>
<gene>
    <name evidence="1" type="ORF">H7B90_20945</name>
</gene>
<reference evidence="1 2" key="1">
    <citation type="submission" date="2020-08" db="EMBL/GenBank/DDBJ databases">
        <title>Cohnella phylogeny.</title>
        <authorList>
            <person name="Dunlap C."/>
        </authorList>
    </citation>
    <scope>NUCLEOTIDE SEQUENCE [LARGE SCALE GENOMIC DNA]</scope>
    <source>
        <strain evidence="1 2">DSM 25239</strain>
    </source>
</reference>
<dbReference type="Gene3D" id="2.160.20.80">
    <property type="entry name" value="E3 ubiquitin-protein ligase SopA"/>
    <property type="match status" value="1"/>
</dbReference>
<evidence type="ECO:0000313" key="2">
    <source>
        <dbReference type="Proteomes" id="UP000553776"/>
    </source>
</evidence>
<dbReference type="SUPFAM" id="SSF141571">
    <property type="entry name" value="Pentapeptide repeat-like"/>
    <property type="match status" value="1"/>
</dbReference>
<evidence type="ECO:0000313" key="1">
    <source>
        <dbReference type="EMBL" id="MBB6693870.1"/>
    </source>
</evidence>
<sequence length="274" mass="30328">MNSRPYAADCERCFGLCCVALPYARSADFAQDKDGGVPCRNLDENYRCGIHPRLRSSGFKGCTVYDCFGAGQRVSQGTYRGVSWRDEPAIAKEMFDVFPIVRQLHEMLAYLHEALSLEEARPLREELRRTMEETEALASLDPQSLLGLDVPSLRAVVNERLLRVSELVRGPIRPKLAARVRSRIERSKDLIGADLKGADLRGANLRGVLLIACDLRGADLRGADLIGADLRDADLRGANLAGALFLTQAQVNSARGDVRTRLPDRLGRPEHWTA</sequence>
<dbReference type="InterPro" id="IPR051082">
    <property type="entry name" value="Pentapeptide-BTB/POZ_domain"/>
</dbReference>
<organism evidence="1 2">
    <name type="scientific">Cohnella xylanilytica</name>
    <dbReference type="NCBI Taxonomy" id="557555"/>
    <lineage>
        <taxon>Bacteria</taxon>
        <taxon>Bacillati</taxon>
        <taxon>Bacillota</taxon>
        <taxon>Bacilli</taxon>
        <taxon>Bacillales</taxon>
        <taxon>Paenibacillaceae</taxon>
        <taxon>Cohnella</taxon>
    </lineage>
</organism>